<reference evidence="5 6" key="1">
    <citation type="submission" date="2017-04" db="EMBL/GenBank/DDBJ databases">
        <authorList>
            <person name="Afonso C.L."/>
            <person name="Miller P.J."/>
            <person name="Scott M.A."/>
            <person name="Spackman E."/>
            <person name="Goraichik I."/>
            <person name="Dimitrov K.M."/>
            <person name="Suarez D.L."/>
            <person name="Swayne D.E."/>
        </authorList>
    </citation>
    <scope>NUCLEOTIDE SEQUENCE [LARGE SCALE GENOMIC DNA]</scope>
</reference>
<keyword evidence="1" id="KW-0479">Metal-binding</keyword>
<dbReference type="InterPro" id="IPR003126">
    <property type="entry name" value="Znf_UBR"/>
</dbReference>
<dbReference type="SMART" id="SM00396">
    <property type="entry name" value="ZnF_UBR1"/>
    <property type="match status" value="1"/>
</dbReference>
<keyword evidence="2" id="KW-0863">Zinc-finger</keyword>
<feature type="domain" description="UBR-type" evidence="4">
    <location>
        <begin position="29"/>
        <end position="101"/>
    </location>
</feature>
<dbReference type="GO" id="GO:0008270">
    <property type="term" value="F:zinc ion binding"/>
    <property type="evidence" value="ECO:0007669"/>
    <property type="project" value="UniProtKB-KW"/>
</dbReference>
<accession>A0A1X7R7T8</accession>
<dbReference type="InterPro" id="IPR047506">
    <property type="entry name" value="UBR7-like_UBR-box"/>
</dbReference>
<dbReference type="Pfam" id="PF02207">
    <property type="entry name" value="zf-UBR"/>
    <property type="match status" value="1"/>
</dbReference>
<dbReference type="GO" id="GO:0061630">
    <property type="term" value="F:ubiquitin protein ligase activity"/>
    <property type="evidence" value="ECO:0007669"/>
    <property type="project" value="InterPro"/>
</dbReference>
<sequence>MDNLTAEDYLNQQTALEEEAKELMPWDPKTCTYSIGPLKQQVYACLTHDNIGICYSCSIRCHTSCEIVELFTKRHFTCDCGTEKDKRIDSKSSNSKCEIRQNKECDIAAVDNIYGHNFQGLFCDCSKEYDPESPSVMIQCIMGLACGEDWYHDHCIMGYTDEELKDVARKSEDDKSENSPDGFPSLESFDSFICWKCVSRYNYYFQKIMSNELANDIISCTIDHDKSSHFINEHGKREKIDSDIQFSIFLKEDYGNGLEKLKDSITDHKDKLYIFLTELVPFLIKDEDLYEPPTEEDDSILDIISKSLSSSMTTSDIVLGTTALNKLQSKLKEFLKPFAEKGEVVKEEDISSFFHSSN</sequence>
<evidence type="ECO:0000256" key="3">
    <source>
        <dbReference type="ARBA" id="ARBA00022833"/>
    </source>
</evidence>
<dbReference type="PANTHER" id="PTHR13513">
    <property type="entry name" value="E3 UBIQUITIN-PROTEIN LIGASE UBR7"/>
    <property type="match status" value="1"/>
</dbReference>
<proteinExistence type="predicted"/>
<dbReference type="EMBL" id="FXLY01000008">
    <property type="protein sequence ID" value="SMN21705.1"/>
    <property type="molecule type" value="Genomic_DNA"/>
</dbReference>
<name>A0A1X7R7T8_9SACH</name>
<evidence type="ECO:0000256" key="2">
    <source>
        <dbReference type="ARBA" id="ARBA00022771"/>
    </source>
</evidence>
<gene>
    <name evidence="5" type="ORF">KASA_0K04015G</name>
</gene>
<protein>
    <recommendedName>
        <fullName evidence="4">UBR-type domain-containing protein</fullName>
    </recommendedName>
</protein>
<dbReference type="OrthoDB" id="5795902at2759"/>
<dbReference type="Proteomes" id="UP000196158">
    <property type="component" value="Unassembled WGS sequence"/>
</dbReference>
<evidence type="ECO:0000256" key="1">
    <source>
        <dbReference type="ARBA" id="ARBA00022723"/>
    </source>
</evidence>
<keyword evidence="3" id="KW-0862">Zinc</keyword>
<evidence type="ECO:0000313" key="5">
    <source>
        <dbReference type="EMBL" id="SMN21705.1"/>
    </source>
</evidence>
<dbReference type="AlphaFoldDB" id="A0A1X7R7T8"/>
<dbReference type="CDD" id="cd19677">
    <property type="entry name" value="UBR-box_UBR7"/>
    <property type="match status" value="1"/>
</dbReference>
<dbReference type="STRING" id="1789683.A0A1X7R7T8"/>
<dbReference type="GO" id="GO:0005737">
    <property type="term" value="C:cytoplasm"/>
    <property type="evidence" value="ECO:0007669"/>
    <property type="project" value="TreeGrafter"/>
</dbReference>
<keyword evidence="6" id="KW-1185">Reference proteome</keyword>
<evidence type="ECO:0000259" key="4">
    <source>
        <dbReference type="SMART" id="SM00396"/>
    </source>
</evidence>
<evidence type="ECO:0000313" key="6">
    <source>
        <dbReference type="Proteomes" id="UP000196158"/>
    </source>
</evidence>
<dbReference type="PANTHER" id="PTHR13513:SF9">
    <property type="entry name" value="E3 UBIQUITIN-PROTEIN LIGASE UBR7-RELATED"/>
    <property type="match status" value="1"/>
</dbReference>
<organism evidence="5 6">
    <name type="scientific">Maudiozyma saulgeensis</name>
    <dbReference type="NCBI Taxonomy" id="1789683"/>
    <lineage>
        <taxon>Eukaryota</taxon>
        <taxon>Fungi</taxon>
        <taxon>Dikarya</taxon>
        <taxon>Ascomycota</taxon>
        <taxon>Saccharomycotina</taxon>
        <taxon>Saccharomycetes</taxon>
        <taxon>Saccharomycetales</taxon>
        <taxon>Saccharomycetaceae</taxon>
        <taxon>Maudiozyma</taxon>
    </lineage>
</organism>
<dbReference type="InterPro" id="IPR040204">
    <property type="entry name" value="UBR7"/>
</dbReference>